<dbReference type="OrthoDB" id="9815592at2"/>
<dbReference type="AlphaFoldDB" id="A0A432ZKP8"/>
<dbReference type="SUPFAM" id="SSF51161">
    <property type="entry name" value="Trimeric LpxA-like enzymes"/>
    <property type="match status" value="1"/>
</dbReference>
<proteinExistence type="predicted"/>
<keyword evidence="2" id="KW-0677">Repeat</keyword>
<dbReference type="InterPro" id="IPR051159">
    <property type="entry name" value="Hexapeptide_acetyltransf"/>
</dbReference>
<dbReference type="EMBL" id="PIQG01000002">
    <property type="protein sequence ID" value="RUO78410.1"/>
    <property type="molecule type" value="Genomic_DNA"/>
</dbReference>
<comment type="caution">
    <text evidence="5">The sequence shown here is derived from an EMBL/GenBank/DDBJ whole genome shotgun (WGS) entry which is preliminary data.</text>
</comment>
<gene>
    <name evidence="5" type="ORF">CWI83_05115</name>
</gene>
<evidence type="ECO:0000313" key="5">
    <source>
        <dbReference type="EMBL" id="RUO78410.1"/>
    </source>
</evidence>
<dbReference type="Gene3D" id="2.160.10.10">
    <property type="entry name" value="Hexapeptide repeat proteins"/>
    <property type="match status" value="1"/>
</dbReference>
<keyword evidence="6" id="KW-1185">Reference proteome</keyword>
<dbReference type="InterPro" id="IPR011004">
    <property type="entry name" value="Trimer_LpxA-like_sf"/>
</dbReference>
<feature type="transmembrane region" description="Helical" evidence="4">
    <location>
        <begin position="20"/>
        <end position="38"/>
    </location>
</feature>
<dbReference type="InterPro" id="IPR001451">
    <property type="entry name" value="Hexapep"/>
</dbReference>
<protein>
    <recommendedName>
        <fullName evidence="7">Acyltransferase</fullName>
    </recommendedName>
</protein>
<name>A0A432ZKP8_9GAMM</name>
<organism evidence="5 6">
    <name type="scientific">Pseudidiomarina taiwanensis</name>
    <dbReference type="NCBI Taxonomy" id="337250"/>
    <lineage>
        <taxon>Bacteria</taxon>
        <taxon>Pseudomonadati</taxon>
        <taxon>Pseudomonadota</taxon>
        <taxon>Gammaproteobacteria</taxon>
        <taxon>Alteromonadales</taxon>
        <taxon>Idiomarinaceae</taxon>
        <taxon>Pseudidiomarina</taxon>
    </lineage>
</organism>
<sequence length="197" mass="22185">MGMIRSHIKKVMPKVHEGLYFPFMLFTSIIFSLRRFFFGTENALNYLKTIDSRSIRLILILHGASIGKRTEIKAGVVFHNCKNFKNLTIGDDCHIGRECFFDLRDRVIIGNKVVISMYTRFVTHIDMSQSSLSILYPADQESILIEDNVYIGIGSTVLKGVRVGHSSLIAADSLLNRSIPPRVMAAGNPALIIKEIR</sequence>
<dbReference type="InterPro" id="IPR018357">
    <property type="entry name" value="Hexapep_transf_CS"/>
</dbReference>
<accession>A0A432ZKP8</accession>
<dbReference type="Pfam" id="PF14602">
    <property type="entry name" value="Hexapep_2"/>
    <property type="match status" value="2"/>
</dbReference>
<keyword evidence="4" id="KW-0472">Membrane</keyword>
<evidence type="ECO:0000256" key="2">
    <source>
        <dbReference type="ARBA" id="ARBA00022737"/>
    </source>
</evidence>
<dbReference type="Proteomes" id="UP000288279">
    <property type="component" value="Unassembled WGS sequence"/>
</dbReference>
<evidence type="ECO:0008006" key="7">
    <source>
        <dbReference type="Google" id="ProtNLM"/>
    </source>
</evidence>
<evidence type="ECO:0000256" key="3">
    <source>
        <dbReference type="ARBA" id="ARBA00023315"/>
    </source>
</evidence>
<keyword evidence="4" id="KW-0812">Transmembrane</keyword>
<dbReference type="PANTHER" id="PTHR23416:SF78">
    <property type="entry name" value="LIPOPOLYSACCHARIDE BIOSYNTHESIS O-ACETYL TRANSFERASE WBBJ-RELATED"/>
    <property type="match status" value="1"/>
</dbReference>
<dbReference type="GO" id="GO:0016746">
    <property type="term" value="F:acyltransferase activity"/>
    <property type="evidence" value="ECO:0007669"/>
    <property type="project" value="UniProtKB-KW"/>
</dbReference>
<keyword evidence="1" id="KW-0808">Transferase</keyword>
<evidence type="ECO:0000256" key="1">
    <source>
        <dbReference type="ARBA" id="ARBA00022679"/>
    </source>
</evidence>
<reference evidence="5 6" key="1">
    <citation type="journal article" date="2011" name="Front. Microbiol.">
        <title>Genomic signatures of strain selection and enhancement in Bacillus atrophaeus var. globigii, a historical biowarfare simulant.</title>
        <authorList>
            <person name="Gibbons H.S."/>
            <person name="Broomall S.M."/>
            <person name="McNew L.A."/>
            <person name="Daligault H."/>
            <person name="Chapman C."/>
            <person name="Bruce D."/>
            <person name="Karavis M."/>
            <person name="Krepps M."/>
            <person name="McGregor P.A."/>
            <person name="Hong C."/>
            <person name="Park K.H."/>
            <person name="Akmal A."/>
            <person name="Feldman A."/>
            <person name="Lin J.S."/>
            <person name="Chang W.E."/>
            <person name="Higgs B.W."/>
            <person name="Demirev P."/>
            <person name="Lindquist J."/>
            <person name="Liem A."/>
            <person name="Fochler E."/>
            <person name="Read T.D."/>
            <person name="Tapia R."/>
            <person name="Johnson S."/>
            <person name="Bishop-Lilly K.A."/>
            <person name="Detter C."/>
            <person name="Han C."/>
            <person name="Sozhamannan S."/>
            <person name="Rosenzweig C.N."/>
            <person name="Skowronski E.W."/>
        </authorList>
    </citation>
    <scope>NUCLEOTIDE SEQUENCE [LARGE SCALE GENOMIC DNA]</scope>
    <source>
        <strain evidence="5 6">PIT1</strain>
    </source>
</reference>
<dbReference type="PANTHER" id="PTHR23416">
    <property type="entry name" value="SIALIC ACID SYNTHASE-RELATED"/>
    <property type="match status" value="1"/>
</dbReference>
<evidence type="ECO:0000256" key="4">
    <source>
        <dbReference type="SAM" id="Phobius"/>
    </source>
</evidence>
<dbReference type="PROSITE" id="PS00101">
    <property type="entry name" value="HEXAPEP_TRANSFERASES"/>
    <property type="match status" value="1"/>
</dbReference>
<keyword evidence="3" id="KW-0012">Acyltransferase</keyword>
<keyword evidence="4" id="KW-1133">Transmembrane helix</keyword>
<evidence type="ECO:0000313" key="6">
    <source>
        <dbReference type="Proteomes" id="UP000288279"/>
    </source>
</evidence>
<dbReference type="CDD" id="cd04647">
    <property type="entry name" value="LbH_MAT_like"/>
    <property type="match status" value="1"/>
</dbReference>